<comment type="caution">
    <text evidence="1">The sequence shown here is derived from an EMBL/GenBank/DDBJ whole genome shotgun (WGS) entry which is preliminary data.</text>
</comment>
<dbReference type="AlphaFoldDB" id="A0A652LEC6"/>
<gene>
    <name evidence="1" type="ORF">EAO74_00415</name>
</gene>
<accession>A0A652LEC6</accession>
<reference evidence="1" key="1">
    <citation type="submission" date="2018-10" db="EMBL/GenBank/DDBJ databases">
        <authorList>
            <person name="Hariharan J."/>
            <person name="Choudoir M.J."/>
            <person name="Diebold P."/>
            <person name="Panke-Buisse K."/>
            <person name="Campbell A.N."/>
            <person name="Buckley D.H."/>
        </authorList>
    </citation>
    <scope>NUCLEOTIDE SEQUENCE</scope>
    <source>
        <strain evidence="1">Gb1</strain>
    </source>
</reference>
<dbReference type="EMBL" id="RDBM01000004">
    <property type="protein sequence ID" value="TXS34280.1"/>
    <property type="molecule type" value="Genomic_DNA"/>
</dbReference>
<dbReference type="SUPFAM" id="SSF56349">
    <property type="entry name" value="DNA breaking-rejoining enzymes"/>
    <property type="match status" value="1"/>
</dbReference>
<evidence type="ECO:0000313" key="1">
    <source>
        <dbReference type="EMBL" id="TXS34280.1"/>
    </source>
</evidence>
<proteinExistence type="predicted"/>
<protein>
    <submittedName>
        <fullName evidence="1">Uncharacterized protein</fullName>
    </submittedName>
</protein>
<name>A0A652LEC6_9ACTN</name>
<dbReference type="InterPro" id="IPR011010">
    <property type="entry name" value="DNA_brk_join_enz"/>
</dbReference>
<sequence>MSPAYTPEECERWHKRTCARCQRHGWFAARWPDGYVCRTCHDKALCVRGTCPECRVERALPGLRPSDRTPICSDCAGFMMSYRCSRCGEEGKLHRGRLCTRCTVADRLSQLLDDGTGRIRPQLVPLADALRTMDSPLSGLAWLDRNKERPDSTADWLRRLAIGDIELTHEAFHSLEPWRAAAHLRELLMSCGVLPAVDKRICSLERWLIGHLADIPDPDHAQVVRRFATWEVLPRLRTSSQKKPITPAARRHAADQVKQATAFLTWLAARDHTLGTCGQTGIDAWHTEQNEYTRNTMRAFLLWCSASKLTRPFRLPPVHIRRATPMPQPERLELIGQLLTDPDLPLRTRVAGVIVLLYAQPLSRVVRLTLDDVGHSNDQTFLRLGEPPSPVPEPLAELLHRWISSRDNMNTATNHASRWLFPGRRAGQPMHPDALAALINDIGIPTTAGRTAAIRQHVLEMPAPVVAEALGYHRVTTAELASEAGGNWSRYAAGDHWRSPPGWTPQSNA</sequence>
<organism evidence="1">
    <name type="scientific">Streptomyces sp. gb1(2016)</name>
    <dbReference type="NCBI Taxonomy" id="1828321"/>
    <lineage>
        <taxon>Bacteria</taxon>
        <taxon>Bacillati</taxon>
        <taxon>Actinomycetota</taxon>
        <taxon>Actinomycetes</taxon>
        <taxon>Kitasatosporales</taxon>
        <taxon>Streptomycetaceae</taxon>
        <taxon>Streptomyces</taxon>
    </lineage>
</organism>
<dbReference type="GO" id="GO:0003677">
    <property type="term" value="F:DNA binding"/>
    <property type="evidence" value="ECO:0007669"/>
    <property type="project" value="InterPro"/>
</dbReference>
<dbReference type="RefSeq" id="WP_147982263.1">
    <property type="nucleotide sequence ID" value="NZ_RDBM01000004.1"/>
</dbReference>